<name>A0AA36IZV2_9DINO</name>
<sequence>MASRSSRPAVCLLVLGIWCTAPAWSNLPRRTLFGALPVLVAQTARADVITLQQAPLPKAFRDSVVPAAQALKEALEAEEAVGDSFIGEEAEKKLSKLEQKAGQLIQKYGERFISDRGLSDDDPLKKNYVYFLMLEAIDIFEDAVKSEKLPKARKEIIEKLQKVLEVAEQVGVE</sequence>
<feature type="chain" id="PRO_5041433969" evidence="1">
    <location>
        <begin position="26"/>
        <end position="173"/>
    </location>
</feature>
<feature type="signal peptide" evidence="1">
    <location>
        <begin position="1"/>
        <end position="25"/>
    </location>
</feature>
<accession>A0AA36IZV2</accession>
<gene>
    <name evidence="2" type="ORF">EVOR1521_LOCUS20240</name>
</gene>
<dbReference type="EMBL" id="CAUJNA010003214">
    <property type="protein sequence ID" value="CAJ1395923.1"/>
    <property type="molecule type" value="Genomic_DNA"/>
</dbReference>
<organism evidence="2 3">
    <name type="scientific">Effrenium voratum</name>
    <dbReference type="NCBI Taxonomy" id="2562239"/>
    <lineage>
        <taxon>Eukaryota</taxon>
        <taxon>Sar</taxon>
        <taxon>Alveolata</taxon>
        <taxon>Dinophyceae</taxon>
        <taxon>Suessiales</taxon>
        <taxon>Symbiodiniaceae</taxon>
        <taxon>Effrenium</taxon>
    </lineage>
</organism>
<keyword evidence="3" id="KW-1185">Reference proteome</keyword>
<reference evidence="2" key="1">
    <citation type="submission" date="2023-08" db="EMBL/GenBank/DDBJ databases">
        <authorList>
            <person name="Chen Y."/>
            <person name="Shah S."/>
            <person name="Dougan E. K."/>
            <person name="Thang M."/>
            <person name="Chan C."/>
        </authorList>
    </citation>
    <scope>NUCLEOTIDE SEQUENCE</scope>
</reference>
<evidence type="ECO:0000313" key="3">
    <source>
        <dbReference type="Proteomes" id="UP001178507"/>
    </source>
</evidence>
<evidence type="ECO:0000313" key="2">
    <source>
        <dbReference type="EMBL" id="CAJ1395923.1"/>
    </source>
</evidence>
<dbReference type="AlphaFoldDB" id="A0AA36IZV2"/>
<evidence type="ECO:0000256" key="1">
    <source>
        <dbReference type="SAM" id="SignalP"/>
    </source>
</evidence>
<dbReference type="Proteomes" id="UP001178507">
    <property type="component" value="Unassembled WGS sequence"/>
</dbReference>
<proteinExistence type="predicted"/>
<comment type="caution">
    <text evidence="2">The sequence shown here is derived from an EMBL/GenBank/DDBJ whole genome shotgun (WGS) entry which is preliminary data.</text>
</comment>
<protein>
    <submittedName>
        <fullName evidence="2">Uncharacterized protein</fullName>
    </submittedName>
</protein>
<keyword evidence="1" id="KW-0732">Signal</keyword>